<dbReference type="Proteomes" id="UP000248544">
    <property type="component" value="Unassembled WGS sequence"/>
</dbReference>
<evidence type="ECO:0000256" key="1">
    <source>
        <dbReference type="ARBA" id="ARBA00022801"/>
    </source>
</evidence>
<dbReference type="Gene3D" id="2.40.260.10">
    <property type="entry name" value="Sortase"/>
    <property type="match status" value="1"/>
</dbReference>
<protein>
    <submittedName>
        <fullName evidence="3">Class F sortase</fullName>
    </submittedName>
</protein>
<feature type="signal peptide" evidence="2">
    <location>
        <begin position="1"/>
        <end position="19"/>
    </location>
</feature>
<evidence type="ECO:0000256" key="2">
    <source>
        <dbReference type="SAM" id="SignalP"/>
    </source>
</evidence>
<keyword evidence="1" id="KW-0378">Hydrolase</keyword>
<dbReference type="AlphaFoldDB" id="A0A2W2FZA5"/>
<dbReference type="GO" id="GO:0016787">
    <property type="term" value="F:hydrolase activity"/>
    <property type="evidence" value="ECO:0007669"/>
    <property type="project" value="UniProtKB-KW"/>
</dbReference>
<dbReference type="InterPro" id="IPR042001">
    <property type="entry name" value="Sortase_F"/>
</dbReference>
<accession>A0A2W2FZA5</accession>
<keyword evidence="2" id="KW-0732">Signal</keyword>
<evidence type="ECO:0000313" key="3">
    <source>
        <dbReference type="EMBL" id="PZG33715.1"/>
    </source>
</evidence>
<evidence type="ECO:0000313" key="4">
    <source>
        <dbReference type="Proteomes" id="UP000248544"/>
    </source>
</evidence>
<dbReference type="SUPFAM" id="SSF63817">
    <property type="entry name" value="Sortase"/>
    <property type="match status" value="1"/>
</dbReference>
<dbReference type="Pfam" id="PF04203">
    <property type="entry name" value="Sortase"/>
    <property type="match status" value="1"/>
</dbReference>
<organism evidence="3 4">
    <name type="scientific">Spongiactinospora gelatinilytica</name>
    <dbReference type="NCBI Taxonomy" id="2666298"/>
    <lineage>
        <taxon>Bacteria</taxon>
        <taxon>Bacillati</taxon>
        <taxon>Actinomycetota</taxon>
        <taxon>Actinomycetes</taxon>
        <taxon>Streptosporangiales</taxon>
        <taxon>Streptosporangiaceae</taxon>
        <taxon>Spongiactinospora</taxon>
    </lineage>
</organism>
<dbReference type="PROSITE" id="PS51257">
    <property type="entry name" value="PROKAR_LIPOPROTEIN"/>
    <property type="match status" value="1"/>
</dbReference>
<dbReference type="NCBIfam" id="NF033748">
    <property type="entry name" value="class_F_sortase"/>
    <property type="match status" value="1"/>
</dbReference>
<proteinExistence type="predicted"/>
<dbReference type="CDD" id="cd05829">
    <property type="entry name" value="Sortase_F"/>
    <property type="match status" value="1"/>
</dbReference>
<comment type="caution">
    <text evidence="3">The sequence shown here is derived from an EMBL/GenBank/DDBJ whole genome shotgun (WGS) entry which is preliminary data.</text>
</comment>
<dbReference type="EMBL" id="POUA01000292">
    <property type="protein sequence ID" value="PZG33715.1"/>
    <property type="molecule type" value="Genomic_DNA"/>
</dbReference>
<name>A0A2W2FZA5_9ACTN</name>
<dbReference type="RefSeq" id="WP_111170508.1">
    <property type="nucleotide sequence ID" value="NZ_POUA01000292.1"/>
</dbReference>
<gene>
    <name evidence="3" type="ORF">C1I98_28570</name>
</gene>
<dbReference type="InterPro" id="IPR005754">
    <property type="entry name" value="Sortase"/>
</dbReference>
<reference evidence="3 4" key="1">
    <citation type="submission" date="2018-01" db="EMBL/GenBank/DDBJ databases">
        <title>Draft genome sequence of Sphaerisporangium sp. 7K107.</title>
        <authorList>
            <person name="Sahin N."/>
            <person name="Saygin H."/>
            <person name="Ay H."/>
        </authorList>
    </citation>
    <scope>NUCLEOTIDE SEQUENCE [LARGE SCALE GENOMIC DNA]</scope>
    <source>
        <strain evidence="3 4">7K107</strain>
    </source>
</reference>
<feature type="chain" id="PRO_5039201594" evidence="2">
    <location>
        <begin position="20"/>
        <end position="187"/>
    </location>
</feature>
<dbReference type="InterPro" id="IPR023365">
    <property type="entry name" value="Sortase_dom-sf"/>
</dbReference>
<keyword evidence="4" id="KW-1185">Reference proteome</keyword>
<sequence length="187" mass="19489">MKRAVVLLALAVAACGAPATSSAPPPALLTVASPTATPSSAVATPVRIEIPAIKVRAKLVTLGLTSSGAMETPRYGLAGWYGEGPRPGEAGPAVIAAHVDSKSGPDVFARLRELEKGAKVVVTDAKGRTHEFVVERSRQTPKEELPAEEIWAPTKRPALRLITCGGSFDQASGHYRDNVTVFASAAR</sequence>